<dbReference type="EMBL" id="JAXCGZ010019865">
    <property type="protein sequence ID" value="KAK7065790.1"/>
    <property type="molecule type" value="Genomic_DNA"/>
</dbReference>
<comment type="caution">
    <text evidence="2">The sequence shown here is derived from an EMBL/GenBank/DDBJ whole genome shotgun (WGS) entry which is preliminary data.</text>
</comment>
<proteinExistence type="predicted"/>
<feature type="region of interest" description="Disordered" evidence="1">
    <location>
        <begin position="1"/>
        <end position="35"/>
    </location>
</feature>
<evidence type="ECO:0000313" key="2">
    <source>
        <dbReference type="EMBL" id="KAK7065790.1"/>
    </source>
</evidence>
<keyword evidence="3" id="KW-1185">Reference proteome</keyword>
<reference evidence="2 3" key="1">
    <citation type="submission" date="2023-11" db="EMBL/GenBank/DDBJ databases">
        <title>Halocaridina rubra genome assembly.</title>
        <authorList>
            <person name="Smith C."/>
        </authorList>
    </citation>
    <scope>NUCLEOTIDE SEQUENCE [LARGE SCALE GENOMIC DNA]</scope>
    <source>
        <strain evidence="2">EP-1</strain>
        <tissue evidence="2">Whole</tissue>
    </source>
</reference>
<evidence type="ECO:0000256" key="1">
    <source>
        <dbReference type="SAM" id="MobiDB-lite"/>
    </source>
</evidence>
<dbReference type="Proteomes" id="UP001381693">
    <property type="component" value="Unassembled WGS sequence"/>
</dbReference>
<feature type="compositionally biased region" description="Polar residues" evidence="1">
    <location>
        <begin position="77"/>
        <end position="91"/>
    </location>
</feature>
<feature type="compositionally biased region" description="Basic and acidic residues" evidence="1">
    <location>
        <begin position="66"/>
        <end position="75"/>
    </location>
</feature>
<accession>A0AAN8WGC3</accession>
<feature type="region of interest" description="Disordered" evidence="1">
    <location>
        <begin position="66"/>
        <end position="91"/>
    </location>
</feature>
<gene>
    <name evidence="2" type="ORF">SK128_006217</name>
</gene>
<protein>
    <submittedName>
        <fullName evidence="2">Uncharacterized protein</fullName>
    </submittedName>
</protein>
<organism evidence="2 3">
    <name type="scientific">Halocaridina rubra</name>
    <name type="common">Hawaiian red shrimp</name>
    <dbReference type="NCBI Taxonomy" id="373956"/>
    <lineage>
        <taxon>Eukaryota</taxon>
        <taxon>Metazoa</taxon>
        <taxon>Ecdysozoa</taxon>
        <taxon>Arthropoda</taxon>
        <taxon>Crustacea</taxon>
        <taxon>Multicrustacea</taxon>
        <taxon>Malacostraca</taxon>
        <taxon>Eumalacostraca</taxon>
        <taxon>Eucarida</taxon>
        <taxon>Decapoda</taxon>
        <taxon>Pleocyemata</taxon>
        <taxon>Caridea</taxon>
        <taxon>Atyoidea</taxon>
        <taxon>Atyidae</taxon>
        <taxon>Halocaridina</taxon>
    </lineage>
</organism>
<sequence>MLLRSSSPRAARGEGTPCQTYSVTTPQPLQQTSQRPYKNSLAQTLVEQVEQWVVVLLEEAAEELKGVKTSPRDLKLTSVSQKTASSSNLMD</sequence>
<feature type="compositionally biased region" description="Polar residues" evidence="1">
    <location>
        <begin position="17"/>
        <end position="35"/>
    </location>
</feature>
<name>A0AAN8WGC3_HALRR</name>
<dbReference type="AlphaFoldDB" id="A0AAN8WGC3"/>
<evidence type="ECO:0000313" key="3">
    <source>
        <dbReference type="Proteomes" id="UP001381693"/>
    </source>
</evidence>